<organism evidence="2 3">
    <name type="scientific">Polarella glacialis</name>
    <name type="common">Dinoflagellate</name>
    <dbReference type="NCBI Taxonomy" id="89957"/>
    <lineage>
        <taxon>Eukaryota</taxon>
        <taxon>Sar</taxon>
        <taxon>Alveolata</taxon>
        <taxon>Dinophyceae</taxon>
        <taxon>Suessiales</taxon>
        <taxon>Suessiaceae</taxon>
        <taxon>Polarella</taxon>
    </lineage>
</organism>
<evidence type="ECO:0000256" key="1">
    <source>
        <dbReference type="SAM" id="SignalP"/>
    </source>
</evidence>
<sequence length="169" mass="17936">MSSTLRLSCLAILFCTTLAKEASFLVQQLNSVSDTHTSVMGGALNTCSKPGMALTGFTRDGHCQEVGGDDAGSHHICIQMKPDFCTVTGQPDWCSEKAGCMGQSGECPIGNWCVCQWAFARYIEMAGGCDSIVDLVCDATNMAAFTAYKTSTEPSHKVALACIQKKCGL</sequence>
<accession>A0A813GA81</accession>
<dbReference type="EMBL" id="CAJNNV010028280">
    <property type="protein sequence ID" value="CAE8623970.1"/>
    <property type="molecule type" value="Genomic_DNA"/>
</dbReference>
<reference evidence="2" key="1">
    <citation type="submission" date="2021-02" db="EMBL/GenBank/DDBJ databases">
        <authorList>
            <person name="Dougan E. K."/>
            <person name="Rhodes N."/>
            <person name="Thang M."/>
            <person name="Chan C."/>
        </authorList>
    </citation>
    <scope>NUCLEOTIDE SEQUENCE</scope>
</reference>
<proteinExistence type="predicted"/>
<keyword evidence="1" id="KW-0732">Signal</keyword>
<dbReference type="OMA" id="GKNFCEV"/>
<evidence type="ECO:0000313" key="3">
    <source>
        <dbReference type="Proteomes" id="UP000654075"/>
    </source>
</evidence>
<dbReference type="AlphaFoldDB" id="A0A813GA81"/>
<dbReference type="OrthoDB" id="10260965at2759"/>
<feature type="chain" id="PRO_5032405322" evidence="1">
    <location>
        <begin position="20"/>
        <end position="169"/>
    </location>
</feature>
<dbReference type="Gene3D" id="3.30.56.110">
    <property type="entry name" value="Protein of unknown function DUF2237"/>
    <property type="match status" value="1"/>
</dbReference>
<name>A0A813GA81_POLGL</name>
<dbReference type="Pfam" id="PF09996">
    <property type="entry name" value="DUF2237"/>
    <property type="match status" value="1"/>
</dbReference>
<comment type="caution">
    <text evidence="2">The sequence shown here is derived from an EMBL/GenBank/DDBJ whole genome shotgun (WGS) entry which is preliminary data.</text>
</comment>
<dbReference type="InterPro" id="IPR018714">
    <property type="entry name" value="DUF2237"/>
</dbReference>
<protein>
    <submittedName>
        <fullName evidence="2">Uncharacterized protein</fullName>
    </submittedName>
</protein>
<feature type="signal peptide" evidence="1">
    <location>
        <begin position="1"/>
        <end position="19"/>
    </location>
</feature>
<evidence type="ECO:0000313" key="2">
    <source>
        <dbReference type="EMBL" id="CAE8623970.1"/>
    </source>
</evidence>
<dbReference type="Proteomes" id="UP000654075">
    <property type="component" value="Unassembled WGS sequence"/>
</dbReference>
<gene>
    <name evidence="2" type="ORF">PGLA1383_LOCUS41164</name>
</gene>
<keyword evidence="3" id="KW-1185">Reference proteome</keyword>